<dbReference type="PANTHER" id="PTHR48250">
    <property type="entry name" value="CUTINASE 2-RELATED"/>
    <property type="match status" value="1"/>
</dbReference>
<evidence type="ECO:0000313" key="14">
    <source>
        <dbReference type="Proteomes" id="UP000326198"/>
    </source>
</evidence>
<evidence type="ECO:0000256" key="1">
    <source>
        <dbReference type="ARBA" id="ARBA00004613"/>
    </source>
</evidence>
<dbReference type="GO" id="GO:0005576">
    <property type="term" value="C:extracellular region"/>
    <property type="evidence" value="ECO:0007669"/>
    <property type="project" value="UniProtKB-SubCell"/>
</dbReference>
<keyword evidence="14" id="KW-1185">Reference proteome</keyword>
<evidence type="ECO:0000256" key="8">
    <source>
        <dbReference type="ARBA" id="ARBA00023157"/>
    </source>
</evidence>
<dbReference type="EMBL" id="ML736166">
    <property type="protein sequence ID" value="KAE8381975.1"/>
    <property type="molecule type" value="Genomic_DNA"/>
</dbReference>
<evidence type="ECO:0000256" key="10">
    <source>
        <dbReference type="PIRSR" id="PIRSR611150-1"/>
    </source>
</evidence>
<evidence type="ECO:0000256" key="12">
    <source>
        <dbReference type="RuleBase" id="RU361263"/>
    </source>
</evidence>
<evidence type="ECO:0000256" key="7">
    <source>
        <dbReference type="ARBA" id="ARBA00022801"/>
    </source>
</evidence>
<dbReference type="OrthoDB" id="3225429at2759"/>
<reference evidence="13 14" key="1">
    <citation type="submission" date="2019-04" db="EMBL/GenBank/DDBJ databases">
        <title>Friends and foes A comparative genomics studyof 23 Aspergillus species from section Flavi.</title>
        <authorList>
            <consortium name="DOE Joint Genome Institute"/>
            <person name="Kjaerbolling I."/>
            <person name="Vesth T."/>
            <person name="Frisvad J.C."/>
            <person name="Nybo J.L."/>
            <person name="Theobald S."/>
            <person name="Kildgaard S."/>
            <person name="Isbrandt T."/>
            <person name="Kuo A."/>
            <person name="Sato A."/>
            <person name="Lyhne E.K."/>
            <person name="Kogle M.E."/>
            <person name="Wiebenga A."/>
            <person name="Kun R.S."/>
            <person name="Lubbers R.J."/>
            <person name="Makela M.R."/>
            <person name="Barry K."/>
            <person name="Chovatia M."/>
            <person name="Clum A."/>
            <person name="Daum C."/>
            <person name="Haridas S."/>
            <person name="He G."/>
            <person name="LaButti K."/>
            <person name="Lipzen A."/>
            <person name="Mondo S."/>
            <person name="Riley R."/>
            <person name="Salamov A."/>
            <person name="Simmons B.A."/>
            <person name="Magnuson J.K."/>
            <person name="Henrissat B."/>
            <person name="Mortensen U.H."/>
            <person name="Larsen T.O."/>
            <person name="Devries R.P."/>
            <person name="Grigoriev I.V."/>
            <person name="Machida M."/>
            <person name="Baker S.E."/>
            <person name="Andersen M.R."/>
        </authorList>
    </citation>
    <scope>NUCLEOTIDE SEQUENCE [LARGE SCALE GENOMIC DNA]</scope>
    <source>
        <strain evidence="13 14">IBT 29228</strain>
    </source>
</reference>
<dbReference type="SMART" id="SM01110">
    <property type="entry name" value="Cutinase"/>
    <property type="match status" value="1"/>
</dbReference>
<proteinExistence type="inferred from homology"/>
<sequence length="223" mass="22926">MVMLHSLLVSALAALAAASPVAEPAGQSLATRQLMSSDDLNGACKDVTLIFARGSTEMGNMGAIIGPPLCSELKKKLGSDKVACQGVGGMYTGGLIQNALPKNTDPGAISTAKSLFEKASTKCPNTQIVAGGYSQGSAVIDNAVQELSAEAKAKVKGVVFFGFTRNLQDKGQIPNYPKDNVKVFCAMGDLVCDGTLIVTATHLTYGINAPEAASFLASKVQAA</sequence>
<name>A0A5N7BJN2_9EURO</name>
<dbReference type="GO" id="GO:0050525">
    <property type="term" value="F:cutinase activity"/>
    <property type="evidence" value="ECO:0007669"/>
    <property type="project" value="UniProtKB-UniRule"/>
</dbReference>
<evidence type="ECO:0000256" key="9">
    <source>
        <dbReference type="ARBA" id="ARBA00034045"/>
    </source>
</evidence>
<feature type="signal peptide" evidence="12">
    <location>
        <begin position="1"/>
        <end position="18"/>
    </location>
</feature>
<gene>
    <name evidence="13" type="ORF">BDV26DRAFT_278383</name>
</gene>
<dbReference type="GO" id="GO:0016052">
    <property type="term" value="P:carbohydrate catabolic process"/>
    <property type="evidence" value="ECO:0007669"/>
    <property type="project" value="TreeGrafter"/>
</dbReference>
<evidence type="ECO:0000256" key="3">
    <source>
        <dbReference type="ARBA" id="ARBA00013095"/>
    </source>
</evidence>
<dbReference type="PANTHER" id="PTHR48250:SF3">
    <property type="entry name" value="CUTINASE 1-RELATED"/>
    <property type="match status" value="1"/>
</dbReference>
<comment type="subcellular location">
    <subcellularLocation>
        <location evidence="1 12">Secreted</location>
    </subcellularLocation>
</comment>
<evidence type="ECO:0000256" key="5">
    <source>
        <dbReference type="ARBA" id="ARBA00022525"/>
    </source>
</evidence>
<evidence type="ECO:0000256" key="6">
    <source>
        <dbReference type="ARBA" id="ARBA00022729"/>
    </source>
</evidence>
<dbReference type="EC" id="3.1.1.74" evidence="3 12"/>
<dbReference type="InterPro" id="IPR011150">
    <property type="entry name" value="Cutinase_monf"/>
</dbReference>
<dbReference type="FunFam" id="3.40.50.1820:FF:000235">
    <property type="entry name" value="Cutinase 1"/>
    <property type="match status" value="1"/>
</dbReference>
<dbReference type="AlphaFoldDB" id="A0A5N7BJN2"/>
<keyword evidence="6 12" id="KW-0732">Signal</keyword>
<keyword evidence="7 12" id="KW-0378">Hydrolase</keyword>
<dbReference type="InterPro" id="IPR000675">
    <property type="entry name" value="Cutinase/axe"/>
</dbReference>
<evidence type="ECO:0000256" key="11">
    <source>
        <dbReference type="PIRSR" id="PIRSR611150-2"/>
    </source>
</evidence>
<protein>
    <recommendedName>
        <fullName evidence="3 12">Cutinase</fullName>
        <ecNumber evidence="3 12">3.1.1.74</ecNumber>
    </recommendedName>
</protein>
<comment type="similarity">
    <text evidence="2 12">Belongs to the cutinase family.</text>
</comment>
<dbReference type="InterPro" id="IPR043580">
    <property type="entry name" value="CUTINASE_1"/>
</dbReference>
<dbReference type="Proteomes" id="UP000326198">
    <property type="component" value="Unassembled WGS sequence"/>
</dbReference>
<dbReference type="InterPro" id="IPR029058">
    <property type="entry name" value="AB_hydrolase_fold"/>
</dbReference>
<feature type="chain" id="PRO_5031611835" description="Cutinase" evidence="12">
    <location>
        <begin position="19"/>
        <end position="223"/>
    </location>
</feature>
<dbReference type="PRINTS" id="PR00129">
    <property type="entry name" value="CUTINASE"/>
</dbReference>
<feature type="disulfide bond" evidence="11">
    <location>
        <begin position="185"/>
        <end position="192"/>
    </location>
</feature>
<dbReference type="Pfam" id="PF01083">
    <property type="entry name" value="Cutinase"/>
    <property type="match status" value="1"/>
</dbReference>
<dbReference type="PROSITE" id="PS00155">
    <property type="entry name" value="CUTINASE_1"/>
    <property type="match status" value="1"/>
</dbReference>
<dbReference type="InterPro" id="IPR043579">
    <property type="entry name" value="CUTINASE_2"/>
</dbReference>
<comment type="function">
    <text evidence="12">Catalyzes the hydrolysis of complex carboxylic polyesters found in the cell wall of plants. Degrades cutin, a macromolecule that forms the structure of the plant cuticle.</text>
</comment>
<keyword evidence="8 11" id="KW-1015">Disulfide bond</keyword>
<keyword evidence="4 12" id="KW-0719">Serine esterase</keyword>
<feature type="active site" description="Proton donor/acceptor" evidence="10">
    <location>
        <position position="202"/>
    </location>
</feature>
<feature type="active site" description="Nucleophile" evidence="10">
    <location>
        <position position="134"/>
    </location>
</feature>
<keyword evidence="5 12" id="KW-0964">Secreted</keyword>
<dbReference type="Gene3D" id="3.40.50.1820">
    <property type="entry name" value="alpha/beta hydrolase"/>
    <property type="match status" value="1"/>
</dbReference>
<dbReference type="PROSITE" id="PS00931">
    <property type="entry name" value="CUTINASE_2"/>
    <property type="match status" value="1"/>
</dbReference>
<evidence type="ECO:0000313" key="13">
    <source>
        <dbReference type="EMBL" id="KAE8381975.1"/>
    </source>
</evidence>
<dbReference type="SUPFAM" id="SSF53474">
    <property type="entry name" value="alpha/beta-Hydrolases"/>
    <property type="match status" value="1"/>
</dbReference>
<feature type="disulfide bond" evidence="11">
    <location>
        <begin position="44"/>
        <end position="123"/>
    </location>
</feature>
<organism evidence="13 14">
    <name type="scientific">Aspergillus bertholletiae</name>
    <dbReference type="NCBI Taxonomy" id="1226010"/>
    <lineage>
        <taxon>Eukaryota</taxon>
        <taxon>Fungi</taxon>
        <taxon>Dikarya</taxon>
        <taxon>Ascomycota</taxon>
        <taxon>Pezizomycotina</taxon>
        <taxon>Eurotiomycetes</taxon>
        <taxon>Eurotiomycetidae</taxon>
        <taxon>Eurotiales</taxon>
        <taxon>Aspergillaceae</taxon>
        <taxon>Aspergillus</taxon>
        <taxon>Aspergillus subgen. Circumdati</taxon>
    </lineage>
</organism>
<evidence type="ECO:0000256" key="4">
    <source>
        <dbReference type="ARBA" id="ARBA00022487"/>
    </source>
</evidence>
<feature type="active site" evidence="10">
    <location>
        <position position="189"/>
    </location>
</feature>
<comment type="catalytic activity">
    <reaction evidence="9 12">
        <text>cutin + H2O = cutin monomers.</text>
        <dbReference type="EC" id="3.1.1.74"/>
    </reaction>
</comment>
<accession>A0A5N7BJN2</accession>
<evidence type="ECO:0000256" key="2">
    <source>
        <dbReference type="ARBA" id="ARBA00007534"/>
    </source>
</evidence>